<dbReference type="HOGENOM" id="CLU_455398_0_0_11"/>
<evidence type="ECO:0000256" key="2">
    <source>
        <dbReference type="ARBA" id="ARBA00011900"/>
    </source>
</evidence>
<keyword evidence="10" id="KW-1185">Reference proteome</keyword>
<dbReference type="KEGG" id="bsd:BLASA_1522"/>
<keyword evidence="5" id="KW-0949">S-adenosyl-L-methionine</keyword>
<dbReference type="PANTHER" id="PTHR33841">
    <property type="entry name" value="DNA METHYLTRANSFERASE YEEA-RELATED"/>
    <property type="match status" value="1"/>
</dbReference>
<proteinExistence type="inferred from homology"/>
<dbReference type="Pfam" id="PF07669">
    <property type="entry name" value="Eco57I"/>
    <property type="match status" value="1"/>
</dbReference>
<sequence>MTVVERLIQGDPFPDLLAGASAMDSPLASVIDERSMRDVLDWVGSRDELTERIGDVPGATEAQHVYLTRLSAIIMSFLESSAAPGPLLEALRPASSVPVPELVRSSIRDLLDADAVASLAMIYARTVSAPNRRALGTFFTPRVEAASMVENYARKHAAPRCVVDVGAGVGVFTDAAGRQWPDASVHAVDINPVTLGLQAIARSADSLGNVELCLADYASWLAGFRPDGPTLYLGNPPYTRWQLIPPDRREALVAATGNLVGSRANLSTLFLAMTLKKLRSEDGLCLIVPAAWMSAQYARELRANVREQHHRLVTLRLADSWRFDNAIVDAVVVQIGPEATSPQPFVITDWPGVAAVQEVRERDDGSAPFTRLRTDRSSPARAAAGDDMCLGDVAVVTRGTATGANHFFLLDGPRSLALGIGDRWLTPVIRRLRPGATPEAPNAEFSSMLLLEGYGRGDDPHVEAALTRAEAADVHLGHLCAKRRRWFDLSSEVQRPDVAISALSKARFHLYANESRCGITNNLFGLTWRDGVEERTKMAIVSWLRSATGQAALVESSSVEADGLRRLSPRALGAVRVPTARCVEDRAPDLVVPQSGGPR</sequence>
<comment type="similarity">
    <text evidence="1">Belongs to the N(4)/N(6)-methyltransferase family.</text>
</comment>
<dbReference type="InterPro" id="IPR050953">
    <property type="entry name" value="N4_N6_ade-DNA_methylase"/>
</dbReference>
<dbReference type="eggNOG" id="COG0827">
    <property type="taxonomic scope" value="Bacteria"/>
</dbReference>
<dbReference type="Proteomes" id="UP000007517">
    <property type="component" value="Chromosome"/>
</dbReference>
<evidence type="ECO:0000259" key="7">
    <source>
        <dbReference type="Pfam" id="PF07669"/>
    </source>
</evidence>
<evidence type="ECO:0000313" key="10">
    <source>
        <dbReference type="Proteomes" id="UP000007517"/>
    </source>
</evidence>
<dbReference type="EMBL" id="FO117623">
    <property type="protein sequence ID" value="CCG02451.1"/>
    <property type="molecule type" value="Genomic_DNA"/>
</dbReference>
<comment type="catalytic activity">
    <reaction evidence="6">
        <text>a 2'-deoxyadenosine in DNA + S-adenosyl-L-methionine = an N(6)-methyl-2'-deoxyadenosine in DNA + S-adenosyl-L-homocysteine + H(+)</text>
        <dbReference type="Rhea" id="RHEA:15197"/>
        <dbReference type="Rhea" id="RHEA-COMP:12418"/>
        <dbReference type="Rhea" id="RHEA-COMP:12419"/>
        <dbReference type="ChEBI" id="CHEBI:15378"/>
        <dbReference type="ChEBI" id="CHEBI:57856"/>
        <dbReference type="ChEBI" id="CHEBI:59789"/>
        <dbReference type="ChEBI" id="CHEBI:90615"/>
        <dbReference type="ChEBI" id="CHEBI:90616"/>
        <dbReference type="EC" id="2.1.1.72"/>
    </reaction>
</comment>
<dbReference type="STRING" id="1146883.BLASA_1522"/>
<organism evidence="9 10">
    <name type="scientific">Blastococcus saxobsidens (strain DD2)</name>
    <dbReference type="NCBI Taxonomy" id="1146883"/>
    <lineage>
        <taxon>Bacteria</taxon>
        <taxon>Bacillati</taxon>
        <taxon>Actinomycetota</taxon>
        <taxon>Actinomycetes</taxon>
        <taxon>Geodermatophilales</taxon>
        <taxon>Geodermatophilaceae</taxon>
        <taxon>Blastococcus</taxon>
    </lineage>
</organism>
<feature type="domain" description="Type II methyltransferase M.TaqI-like" evidence="7">
    <location>
        <begin position="234"/>
        <end position="309"/>
    </location>
</feature>
<dbReference type="PRINTS" id="PR00507">
    <property type="entry name" value="N12N6MTFRASE"/>
</dbReference>
<evidence type="ECO:0000256" key="3">
    <source>
        <dbReference type="ARBA" id="ARBA00022603"/>
    </source>
</evidence>
<dbReference type="REBASE" id="47781">
    <property type="entry name" value="M.BsaDD2ORF1522P"/>
</dbReference>
<dbReference type="GO" id="GO:0009007">
    <property type="term" value="F:site-specific DNA-methyltransferase (adenine-specific) activity"/>
    <property type="evidence" value="ECO:0007669"/>
    <property type="project" value="UniProtKB-EC"/>
</dbReference>
<protein>
    <recommendedName>
        <fullName evidence="2">site-specific DNA-methyltransferase (adenine-specific)</fullName>
        <ecNumber evidence="2">2.1.1.72</ecNumber>
    </recommendedName>
</protein>
<evidence type="ECO:0000313" key="9">
    <source>
        <dbReference type="EMBL" id="CCG02451.1"/>
    </source>
</evidence>
<evidence type="ECO:0000256" key="5">
    <source>
        <dbReference type="ARBA" id="ARBA00022691"/>
    </source>
</evidence>
<reference evidence="10" key="2">
    <citation type="submission" date="2012-02" db="EMBL/GenBank/DDBJ databases">
        <title>Complete genome sequence of Blastococcus saxobsidens strain DD2.</title>
        <authorList>
            <person name="Genoscope."/>
        </authorList>
    </citation>
    <scope>NUCLEOTIDE SEQUENCE [LARGE SCALE GENOMIC DNA]</scope>
    <source>
        <strain evidence="10">DD2</strain>
    </source>
</reference>
<dbReference type="RefSeq" id="WP_014375345.1">
    <property type="nucleotide sequence ID" value="NC_016943.1"/>
</dbReference>
<keyword evidence="3" id="KW-0489">Methyltransferase</keyword>
<reference evidence="9 10" key="1">
    <citation type="journal article" date="2012" name="J. Bacteriol.">
        <title>Genome Sequence of Blastococcus saxobsidens DD2, a Stone-Inhabiting Bacterium.</title>
        <authorList>
            <person name="Chouaia B."/>
            <person name="Crotti E."/>
            <person name="Brusetti L."/>
            <person name="Daffonchio D."/>
            <person name="Essoussi I."/>
            <person name="Nouioui I."/>
            <person name="Sbissi I."/>
            <person name="Ghodhbane-Gtari F."/>
            <person name="Gtari M."/>
            <person name="Vacherie B."/>
            <person name="Barbe V."/>
            <person name="Medigue C."/>
            <person name="Gury J."/>
            <person name="Pujic P."/>
            <person name="Normand P."/>
        </authorList>
    </citation>
    <scope>NUCLEOTIDE SEQUENCE [LARGE SCALE GENOMIC DNA]</scope>
    <source>
        <strain evidence="9 10">DD2</strain>
    </source>
</reference>
<keyword evidence="4" id="KW-0808">Transferase</keyword>
<dbReference type="InterPro" id="IPR054520">
    <property type="entry name" value="M_Eco57I_C"/>
</dbReference>
<gene>
    <name evidence="9" type="ordered locus">BLASA_1522</name>
</gene>
<dbReference type="GO" id="GO:0006304">
    <property type="term" value="P:DNA modification"/>
    <property type="evidence" value="ECO:0007669"/>
    <property type="project" value="InterPro"/>
</dbReference>
<name>H6RLC5_BLASD</name>
<dbReference type="SUPFAM" id="SSF53335">
    <property type="entry name" value="S-adenosyl-L-methionine-dependent methyltransferases"/>
    <property type="match status" value="1"/>
</dbReference>
<dbReference type="GO" id="GO:0032259">
    <property type="term" value="P:methylation"/>
    <property type="evidence" value="ECO:0007669"/>
    <property type="project" value="UniProtKB-KW"/>
</dbReference>
<evidence type="ECO:0000256" key="6">
    <source>
        <dbReference type="ARBA" id="ARBA00047942"/>
    </source>
</evidence>
<dbReference type="OrthoDB" id="32195at2"/>
<evidence type="ECO:0000259" key="8">
    <source>
        <dbReference type="Pfam" id="PF22837"/>
    </source>
</evidence>
<dbReference type="Gene3D" id="3.40.50.150">
    <property type="entry name" value="Vaccinia Virus protein VP39"/>
    <property type="match status" value="1"/>
</dbReference>
<dbReference type="InterPro" id="IPR029063">
    <property type="entry name" value="SAM-dependent_MTases_sf"/>
</dbReference>
<accession>H6RLC5</accession>
<evidence type="ECO:0000256" key="1">
    <source>
        <dbReference type="ARBA" id="ARBA00006594"/>
    </source>
</evidence>
<dbReference type="AlphaFoldDB" id="H6RLC5"/>
<dbReference type="Pfam" id="PF22837">
    <property type="entry name" value="M_Eco57I_C"/>
    <property type="match status" value="1"/>
</dbReference>
<feature type="domain" description="Type II methyltransferase M.Eco57I C-terminal" evidence="8">
    <location>
        <begin position="390"/>
        <end position="579"/>
    </location>
</feature>
<dbReference type="InterPro" id="IPR011639">
    <property type="entry name" value="MethylTrfase_TaqI-like_dom"/>
</dbReference>
<dbReference type="PANTHER" id="PTHR33841:SF5">
    <property type="entry name" value="DNA METHYLASE (MODIFICATION METHYLASE) (METHYLTRANSFERASE)-RELATED"/>
    <property type="match status" value="1"/>
</dbReference>
<dbReference type="EC" id="2.1.1.72" evidence="2"/>
<evidence type="ECO:0000256" key="4">
    <source>
        <dbReference type="ARBA" id="ARBA00022679"/>
    </source>
</evidence>